<evidence type="ECO:0000256" key="1">
    <source>
        <dbReference type="SAM" id="MobiDB-lite"/>
    </source>
</evidence>
<reference evidence="2" key="1">
    <citation type="submission" date="2022-10" db="EMBL/GenBank/DDBJ databases">
        <title>Culturing micro-colonial fungi from biological soil crusts in the Mojave desert and describing Neophaeococcomyces mojavensis, and introducing the new genera and species Taxawa tesnikishii.</title>
        <authorList>
            <person name="Kurbessoian T."/>
            <person name="Stajich J.E."/>
        </authorList>
    </citation>
    <scope>NUCLEOTIDE SEQUENCE</scope>
    <source>
        <strain evidence="2">TK_35</strain>
    </source>
</reference>
<feature type="compositionally biased region" description="Polar residues" evidence="1">
    <location>
        <begin position="11"/>
        <end position="26"/>
    </location>
</feature>
<name>A0AA38Y9B8_9EURO</name>
<proteinExistence type="predicted"/>
<sequence>MTEYDLFRNGSPISNINDPTMTTTVTSHHESPSLPQTEEQVPFTSTAGHGSTRHVGLKSRRSPSVAREKSVSLQKGLVGSNDNRVTSKVAQDGSGTCTSAMAARGGGDTTTPRADNDGDFKAAAAHRRRDPNANVDTNMDTGVGILAVTSIYYILD</sequence>
<dbReference type="AlphaFoldDB" id="A0AA38Y9B8"/>
<dbReference type="EMBL" id="JAPDRN010000016">
    <property type="protein sequence ID" value="KAJ9639811.1"/>
    <property type="molecule type" value="Genomic_DNA"/>
</dbReference>
<accession>A0AA38Y9B8</accession>
<dbReference type="Proteomes" id="UP001172681">
    <property type="component" value="Unassembled WGS sequence"/>
</dbReference>
<evidence type="ECO:0000313" key="3">
    <source>
        <dbReference type="Proteomes" id="UP001172681"/>
    </source>
</evidence>
<feature type="region of interest" description="Disordered" evidence="1">
    <location>
        <begin position="1"/>
        <end position="118"/>
    </location>
</feature>
<feature type="compositionally biased region" description="Polar residues" evidence="1">
    <location>
        <begin position="80"/>
        <end position="99"/>
    </location>
</feature>
<comment type="caution">
    <text evidence="2">The sequence shown here is derived from an EMBL/GenBank/DDBJ whole genome shotgun (WGS) entry which is preliminary data.</text>
</comment>
<organism evidence="2 3">
    <name type="scientific">Knufia peltigerae</name>
    <dbReference type="NCBI Taxonomy" id="1002370"/>
    <lineage>
        <taxon>Eukaryota</taxon>
        <taxon>Fungi</taxon>
        <taxon>Dikarya</taxon>
        <taxon>Ascomycota</taxon>
        <taxon>Pezizomycotina</taxon>
        <taxon>Eurotiomycetes</taxon>
        <taxon>Chaetothyriomycetidae</taxon>
        <taxon>Chaetothyriales</taxon>
        <taxon>Trichomeriaceae</taxon>
        <taxon>Knufia</taxon>
    </lineage>
</organism>
<feature type="compositionally biased region" description="Polar residues" evidence="1">
    <location>
        <begin position="33"/>
        <end position="49"/>
    </location>
</feature>
<feature type="compositionally biased region" description="Basic residues" evidence="1">
    <location>
        <begin position="51"/>
        <end position="61"/>
    </location>
</feature>
<evidence type="ECO:0000313" key="2">
    <source>
        <dbReference type="EMBL" id="KAJ9639811.1"/>
    </source>
</evidence>
<gene>
    <name evidence="2" type="ORF">H2204_003604</name>
</gene>
<keyword evidence="3" id="KW-1185">Reference proteome</keyword>
<protein>
    <submittedName>
        <fullName evidence="2">Uncharacterized protein</fullName>
    </submittedName>
</protein>